<dbReference type="PROSITE" id="PS51257">
    <property type="entry name" value="PROKAR_LIPOPROTEIN"/>
    <property type="match status" value="1"/>
</dbReference>
<evidence type="ECO:0000256" key="1">
    <source>
        <dbReference type="SAM" id="Phobius"/>
    </source>
</evidence>
<keyword evidence="1" id="KW-0812">Transmembrane</keyword>
<comment type="caution">
    <text evidence="3">The sequence shown here is derived from an EMBL/GenBank/DDBJ whole genome shotgun (WGS) entry which is preliminary data.</text>
</comment>
<dbReference type="InterPro" id="IPR002881">
    <property type="entry name" value="DUF58"/>
</dbReference>
<protein>
    <submittedName>
        <fullName evidence="3">DUF58 domain-containing protein</fullName>
    </submittedName>
</protein>
<dbReference type="PANTHER" id="PTHR34351">
    <property type="entry name" value="SLR1927 PROTEIN-RELATED"/>
    <property type="match status" value="1"/>
</dbReference>
<proteinExistence type="predicted"/>
<organism evidence="3 4">
    <name type="scientific">Arthrobacter horti</name>
    <dbReference type="NCBI Taxonomy" id="3068273"/>
    <lineage>
        <taxon>Bacteria</taxon>
        <taxon>Bacillati</taxon>
        <taxon>Actinomycetota</taxon>
        <taxon>Actinomycetes</taxon>
        <taxon>Micrococcales</taxon>
        <taxon>Micrococcaceae</taxon>
        <taxon>Arthrobacter</taxon>
    </lineage>
</organism>
<dbReference type="Proteomes" id="UP001232725">
    <property type="component" value="Unassembled WGS sequence"/>
</dbReference>
<dbReference type="EMBL" id="JAVALS010000005">
    <property type="protein sequence ID" value="MDP5227349.1"/>
    <property type="molecule type" value="Genomic_DNA"/>
</dbReference>
<sequence>MALTALKPSRILTRRGMGFLLTGLACLAGAAFMGRRDLLSLSIFLMALPMLAAAALSRRQGRFRVRREFTPASEGATTVRLTVESLPRVVGGPGPARQSGALESTMLEQLPKELGGSPRFQYPSRGSRGGPVSAYEYVLVPPHRGLFRVGGVLAEFRDPFSLAHRRHRVDPGTELAVAPALVDASPGLVELVRGHSGAGVGGSQSTSWVASASENDVMVREYRHGDALRRVHWPSTARRGELMVRHEEGGALPRVTLVLDRRAAAHSGGDLAGLPVPAAAEALRTSITFEWQIKTCLSLAVGLSAWGHELQLLDHALSPAFLGSRGTARPEAGLLRAADVHESLPGLLAAVELDDRPHPLDAGGSGNLVVVFTGRLSLADAEDLAAGVLSGPGVESSWSGAAGPVQATVISCWPGPPAAPVKELLESSGWRVLWARPDSDPGQAEGPREHTP</sequence>
<dbReference type="RefSeq" id="WP_305996400.1">
    <property type="nucleotide sequence ID" value="NZ_JAVALS010000005.1"/>
</dbReference>
<gene>
    <name evidence="3" type="ORF">Q9R02_09320</name>
</gene>
<feature type="transmembrane region" description="Helical" evidence="1">
    <location>
        <begin position="38"/>
        <end position="57"/>
    </location>
</feature>
<name>A0ABT9IP37_9MICC</name>
<dbReference type="PANTHER" id="PTHR34351:SF1">
    <property type="entry name" value="SLR1927 PROTEIN"/>
    <property type="match status" value="1"/>
</dbReference>
<accession>A0ABT9IP37</accession>
<evidence type="ECO:0000259" key="2">
    <source>
        <dbReference type="Pfam" id="PF01882"/>
    </source>
</evidence>
<feature type="domain" description="DUF58" evidence="2">
    <location>
        <begin position="219"/>
        <end position="264"/>
    </location>
</feature>
<keyword evidence="4" id="KW-1185">Reference proteome</keyword>
<evidence type="ECO:0000313" key="3">
    <source>
        <dbReference type="EMBL" id="MDP5227349.1"/>
    </source>
</evidence>
<dbReference type="Pfam" id="PF01882">
    <property type="entry name" value="DUF58"/>
    <property type="match status" value="1"/>
</dbReference>
<reference evidence="3 4" key="1">
    <citation type="submission" date="2023-08" db="EMBL/GenBank/DDBJ databases">
        <title>Arthrobacter horti sp. nov., isolated from forest soil.</title>
        <authorList>
            <person name="Park M."/>
        </authorList>
    </citation>
    <scope>NUCLEOTIDE SEQUENCE [LARGE SCALE GENOMIC DNA]</scope>
    <source>
        <strain evidence="3 4">YJM1</strain>
    </source>
</reference>
<keyword evidence="1" id="KW-0472">Membrane</keyword>
<evidence type="ECO:0000313" key="4">
    <source>
        <dbReference type="Proteomes" id="UP001232725"/>
    </source>
</evidence>
<feature type="transmembrane region" description="Helical" evidence="1">
    <location>
        <begin position="12"/>
        <end position="32"/>
    </location>
</feature>
<keyword evidence="1" id="KW-1133">Transmembrane helix</keyword>